<dbReference type="GO" id="GO:0004482">
    <property type="term" value="F:mRNA 5'-cap (guanine-N7-)-methyltransferase activity"/>
    <property type="evidence" value="ECO:0007669"/>
    <property type="project" value="UniProtKB-EC"/>
</dbReference>
<keyword evidence="2 10" id="KW-0489">Methyltransferase</keyword>
<feature type="domain" description="MRNA cap 0 methyltransferase" evidence="14">
    <location>
        <begin position="62"/>
        <end position="369"/>
    </location>
</feature>
<dbReference type="InterPro" id="IPR016899">
    <property type="entry name" value="mRNA_G-N7_MeTrfase_euk"/>
</dbReference>
<comment type="similarity">
    <text evidence="10">Belongs to the class I-like SAM-binding methyltransferase superfamily. mRNA cap 0 methyltransferase family.</text>
</comment>
<evidence type="ECO:0000256" key="5">
    <source>
        <dbReference type="ARBA" id="ARBA00022691"/>
    </source>
</evidence>
<feature type="binding site" evidence="11">
    <location>
        <position position="102"/>
    </location>
    <ligand>
        <name>S-adenosyl-L-methionine</name>
        <dbReference type="ChEBI" id="CHEBI:59789"/>
    </ligand>
</feature>
<feature type="binding site" evidence="12">
    <location>
        <begin position="71"/>
        <end position="72"/>
    </location>
    <ligand>
        <name>mRNA</name>
        <dbReference type="ChEBI" id="CHEBI:33699"/>
    </ligand>
</feature>
<dbReference type="PANTHER" id="PTHR12189:SF2">
    <property type="entry name" value="MRNA CAP GUANINE-N7 METHYLTRANSFERASE"/>
    <property type="match status" value="1"/>
</dbReference>
<keyword evidence="8 10" id="KW-0539">Nucleus</keyword>
<evidence type="ECO:0000259" key="14">
    <source>
        <dbReference type="PROSITE" id="PS51562"/>
    </source>
</evidence>
<accession>A0A1B6DGR4</accession>
<evidence type="ECO:0000313" key="15">
    <source>
        <dbReference type="EMBL" id="JAS24879.1"/>
    </source>
</evidence>
<evidence type="ECO:0000256" key="3">
    <source>
        <dbReference type="ARBA" id="ARBA00022664"/>
    </source>
</evidence>
<sequence>MTDSIQAIDESGLNSSEKAKKEDSFNECENSNDLERNEGHGAIVAAHYNTLEERGFDERNKSRIVHLRNFNNWIKSILIGKYLNKVKEDQNYGYNVKVLDMCCGKGGDLFKWRRGHIKYLICADIAATSVEQCQARYNEQNNKFKDKVFEAEFITADCTKSRLREQYKDPSIQVNLVNCQFAFHYSFESLAQAEQMLINASECLKPGGYFIGTIPNANAIVGKLKSSGDGSFGNDVFNIKFDENTKEPYPLFGAKYNFHLEGVVDCPEFLVHFPTLERLALKYGLKLEMKEKFQDFFDQNKNTGNFLLSKMQALETYPPNEQNILHGKYEEYKEAEEFIKKQGARNVGTLSQSEWDAASLYLVFAFRKLKPKSWDEKGKPIFQLDTTNRPE</sequence>
<keyword evidence="4 10" id="KW-0808">Transferase</keyword>
<evidence type="ECO:0000256" key="2">
    <source>
        <dbReference type="ARBA" id="ARBA00022603"/>
    </source>
</evidence>
<evidence type="ECO:0000256" key="13">
    <source>
        <dbReference type="SAM" id="MobiDB-lite"/>
    </source>
</evidence>
<keyword evidence="6 10" id="KW-0694">RNA-binding</keyword>
<dbReference type="GO" id="GO:0003723">
    <property type="term" value="F:RNA binding"/>
    <property type="evidence" value="ECO:0007669"/>
    <property type="project" value="UniProtKB-KW"/>
</dbReference>
<feature type="site" description="mRNA cap binding" evidence="12">
    <location>
        <position position="111"/>
    </location>
</feature>
<evidence type="ECO:0000256" key="9">
    <source>
        <dbReference type="ARBA" id="ARBA00044712"/>
    </source>
</evidence>
<feature type="region of interest" description="Disordered" evidence="13">
    <location>
        <begin position="1"/>
        <end position="34"/>
    </location>
</feature>
<dbReference type="SUPFAM" id="SSF53335">
    <property type="entry name" value="S-adenosyl-L-methionine-dependent methyltransferases"/>
    <property type="match status" value="1"/>
</dbReference>
<evidence type="ECO:0000256" key="8">
    <source>
        <dbReference type="ARBA" id="ARBA00023242"/>
    </source>
</evidence>
<evidence type="ECO:0000256" key="7">
    <source>
        <dbReference type="ARBA" id="ARBA00023042"/>
    </source>
</evidence>
<keyword evidence="7 10" id="KW-0506">mRNA capping</keyword>
<keyword evidence="3 10" id="KW-0507">mRNA processing</keyword>
<keyword evidence="5 10" id="KW-0949">S-adenosyl-L-methionine</keyword>
<feature type="binding site" evidence="11">
    <location>
        <position position="75"/>
    </location>
    <ligand>
        <name>S-adenosyl-L-methionine</name>
        <dbReference type="ChEBI" id="CHEBI:59789"/>
    </ligand>
</feature>
<feature type="binding site" evidence="11">
    <location>
        <position position="185"/>
    </location>
    <ligand>
        <name>S-adenosyl-L-methionine</name>
        <dbReference type="ChEBI" id="CHEBI:59789"/>
    </ligand>
</feature>
<evidence type="ECO:0000256" key="11">
    <source>
        <dbReference type="PIRSR" id="PIRSR028762-1"/>
    </source>
</evidence>
<reference evidence="15" key="1">
    <citation type="submission" date="2015-12" db="EMBL/GenBank/DDBJ databases">
        <title>De novo transcriptome assembly of four potential Pierce s Disease insect vectors from Arizona vineyards.</title>
        <authorList>
            <person name="Tassone E.E."/>
        </authorList>
    </citation>
    <scope>NUCLEOTIDE SEQUENCE</scope>
</reference>
<feature type="site" description="mRNA cap binding" evidence="12">
    <location>
        <position position="105"/>
    </location>
</feature>
<dbReference type="Pfam" id="PF03291">
    <property type="entry name" value="mRNA_G-N7_MeTrfase"/>
    <property type="match status" value="1"/>
</dbReference>
<feature type="site" description="mRNA cap binding" evidence="12">
    <location>
        <position position="361"/>
    </location>
</feature>
<dbReference type="Gene3D" id="3.40.50.150">
    <property type="entry name" value="Vaccinia Virus protein VP39"/>
    <property type="match status" value="1"/>
</dbReference>
<evidence type="ECO:0000256" key="4">
    <source>
        <dbReference type="ARBA" id="ARBA00022679"/>
    </source>
</evidence>
<feature type="binding site" evidence="11">
    <location>
        <position position="157"/>
    </location>
    <ligand>
        <name>S-adenosyl-L-methionine</name>
        <dbReference type="ChEBI" id="CHEBI:59789"/>
    </ligand>
</feature>
<proteinExistence type="inferred from homology"/>
<evidence type="ECO:0000256" key="1">
    <source>
        <dbReference type="ARBA" id="ARBA00004123"/>
    </source>
</evidence>
<dbReference type="PROSITE" id="PS51562">
    <property type="entry name" value="RNA_CAP0_MT"/>
    <property type="match status" value="1"/>
</dbReference>
<dbReference type="EMBL" id="GEDC01012419">
    <property type="protein sequence ID" value="JAS24879.1"/>
    <property type="molecule type" value="Transcribed_RNA"/>
</dbReference>
<dbReference type="InterPro" id="IPR004971">
    <property type="entry name" value="mRNA_G-N7_MeTrfase_dom"/>
</dbReference>
<protein>
    <recommendedName>
        <fullName evidence="10">mRNA cap guanine-N(7) methyltransferase</fullName>
        <ecNumber evidence="10">2.1.1.56</ecNumber>
    </recommendedName>
    <alternativeName>
        <fullName evidence="10">mRNA (guanine-N(7))-methyltransferase</fullName>
    </alternativeName>
    <alternativeName>
        <fullName evidence="10">mRNA cap methyltransferase</fullName>
    </alternativeName>
</protein>
<evidence type="ECO:0000256" key="12">
    <source>
        <dbReference type="PIRSR" id="PIRSR028762-2"/>
    </source>
</evidence>
<feature type="site" description="mRNA cap binding" evidence="12">
    <location>
        <position position="184"/>
    </location>
</feature>
<dbReference type="EC" id="2.1.1.56" evidence="10"/>
<feature type="site" description="mRNA cap binding" evidence="12">
    <location>
        <position position="268"/>
    </location>
</feature>
<gene>
    <name evidence="15" type="ORF">g.10411</name>
</gene>
<evidence type="ECO:0000256" key="6">
    <source>
        <dbReference type="ARBA" id="ARBA00022884"/>
    </source>
</evidence>
<feature type="binding site" evidence="11">
    <location>
        <position position="180"/>
    </location>
    <ligand>
        <name>S-adenosyl-L-methionine</name>
        <dbReference type="ChEBI" id="CHEBI:59789"/>
    </ligand>
</feature>
<dbReference type="GO" id="GO:0005634">
    <property type="term" value="C:nucleus"/>
    <property type="evidence" value="ECO:0007669"/>
    <property type="project" value="UniProtKB-SubCell"/>
</dbReference>
<feature type="site" description="mRNA cap binding" evidence="12">
    <location>
        <position position="136"/>
    </location>
</feature>
<evidence type="ECO:0000256" key="10">
    <source>
        <dbReference type="PIRNR" id="PIRNR028762"/>
    </source>
</evidence>
<dbReference type="PIRSF" id="PIRSF028762">
    <property type="entry name" value="ABD1"/>
    <property type="match status" value="1"/>
</dbReference>
<dbReference type="InterPro" id="IPR029063">
    <property type="entry name" value="SAM-dependent_MTases_sf"/>
</dbReference>
<name>A0A1B6DGR4_9HEMI</name>
<dbReference type="AlphaFoldDB" id="A0A1B6DGR4"/>
<organism evidence="15">
    <name type="scientific">Clastoptera arizonana</name>
    <name type="common">Arizona spittle bug</name>
    <dbReference type="NCBI Taxonomy" id="38151"/>
    <lineage>
        <taxon>Eukaryota</taxon>
        <taxon>Metazoa</taxon>
        <taxon>Ecdysozoa</taxon>
        <taxon>Arthropoda</taxon>
        <taxon>Hexapoda</taxon>
        <taxon>Insecta</taxon>
        <taxon>Pterygota</taxon>
        <taxon>Neoptera</taxon>
        <taxon>Paraneoptera</taxon>
        <taxon>Hemiptera</taxon>
        <taxon>Auchenorrhyncha</taxon>
        <taxon>Cercopoidea</taxon>
        <taxon>Clastopteridae</taxon>
        <taxon>Clastoptera</taxon>
    </lineage>
</organism>
<dbReference type="PANTHER" id="PTHR12189">
    <property type="entry name" value="MRNA GUANINE-7- METHYLTRANSFERASE"/>
    <property type="match status" value="1"/>
</dbReference>
<comment type="catalytic activity">
    <reaction evidence="9">
        <text>a 5'-end (5'-triphosphoguanosine)-ribonucleoside in mRNA + S-adenosyl-L-methionine = a 5'-end (N(7)-methyl 5'-triphosphoguanosine)-ribonucleoside in mRNA + S-adenosyl-L-homocysteine</text>
        <dbReference type="Rhea" id="RHEA:67008"/>
        <dbReference type="Rhea" id="RHEA-COMP:17166"/>
        <dbReference type="Rhea" id="RHEA-COMP:17167"/>
        <dbReference type="ChEBI" id="CHEBI:57856"/>
        <dbReference type="ChEBI" id="CHEBI:59789"/>
        <dbReference type="ChEBI" id="CHEBI:156461"/>
        <dbReference type="ChEBI" id="CHEBI:167617"/>
        <dbReference type="EC" id="2.1.1.56"/>
    </reaction>
</comment>
<dbReference type="CDD" id="cd02440">
    <property type="entry name" value="AdoMet_MTases"/>
    <property type="match status" value="1"/>
</dbReference>
<comment type="subcellular location">
    <subcellularLocation>
        <location evidence="1 10">Nucleus</location>
    </subcellularLocation>
</comment>
<dbReference type="InterPro" id="IPR039753">
    <property type="entry name" value="RG7MT1"/>
</dbReference>
<feature type="binding site" evidence="11">
    <location>
        <position position="124"/>
    </location>
    <ligand>
        <name>S-adenosyl-L-methionine</name>
        <dbReference type="ChEBI" id="CHEBI:59789"/>
    </ligand>
</feature>